<evidence type="ECO:0000256" key="5">
    <source>
        <dbReference type="ARBA" id="ARBA00023004"/>
    </source>
</evidence>
<proteinExistence type="predicted"/>
<dbReference type="CDD" id="cd21124">
    <property type="entry name" value="SPASM_CteB-like"/>
    <property type="match status" value="1"/>
</dbReference>
<evidence type="ECO:0000259" key="7">
    <source>
        <dbReference type="PROSITE" id="PS51918"/>
    </source>
</evidence>
<name>A0A6L5GR42_9FIRM</name>
<accession>A0A6L5GR42</accession>
<dbReference type="InterPro" id="IPR023867">
    <property type="entry name" value="Sulphatase_maturase_rSAM"/>
</dbReference>
<dbReference type="SFLD" id="SFLDG01386">
    <property type="entry name" value="main_SPASM_domain-containing"/>
    <property type="match status" value="1"/>
</dbReference>
<reference evidence="8" key="1">
    <citation type="journal article" date="2020" name="Appl. Environ. Microbiol.">
        <title>Medium-Chain Fatty Acid Synthesis by 'Candidatus Weimeria bifida' gen. nov., sp. nov., and 'Candidatus Pseudoramibacter fermentans' sp. nov.</title>
        <authorList>
            <person name="Scarborough M.J."/>
            <person name="Myers K.S."/>
            <person name="Donohue T.J."/>
            <person name="Noguera D.R."/>
        </authorList>
    </citation>
    <scope>NUCLEOTIDE SEQUENCE</scope>
    <source>
        <strain evidence="8">EUB1.1</strain>
    </source>
</reference>
<dbReference type="InterPro" id="IPR007197">
    <property type="entry name" value="rSAM"/>
</dbReference>
<dbReference type="SFLD" id="SFLDS00029">
    <property type="entry name" value="Radical_SAM"/>
    <property type="match status" value="1"/>
</dbReference>
<keyword evidence="2" id="KW-0004">4Fe-4S</keyword>
<dbReference type="SUPFAM" id="SSF102114">
    <property type="entry name" value="Radical SAM enzymes"/>
    <property type="match status" value="1"/>
</dbReference>
<feature type="domain" description="Radical SAM core" evidence="7">
    <location>
        <begin position="92"/>
        <end position="325"/>
    </location>
</feature>
<dbReference type="PROSITE" id="PS51918">
    <property type="entry name" value="RADICAL_SAM"/>
    <property type="match status" value="1"/>
</dbReference>
<evidence type="ECO:0000256" key="6">
    <source>
        <dbReference type="ARBA" id="ARBA00023014"/>
    </source>
</evidence>
<dbReference type="InterPro" id="IPR023885">
    <property type="entry name" value="4Fe4S-binding_SPASM_dom"/>
</dbReference>
<dbReference type="GO" id="GO:0051539">
    <property type="term" value="F:4 iron, 4 sulfur cluster binding"/>
    <property type="evidence" value="ECO:0007669"/>
    <property type="project" value="UniProtKB-KW"/>
</dbReference>
<evidence type="ECO:0000313" key="8">
    <source>
        <dbReference type="EMBL" id="MQM72598.1"/>
    </source>
</evidence>
<dbReference type="Proteomes" id="UP000473648">
    <property type="component" value="Unassembled WGS sequence"/>
</dbReference>
<dbReference type="PANTHER" id="PTHR43273">
    <property type="entry name" value="ANAEROBIC SULFATASE-MATURATING ENZYME HOMOLOG ASLB-RELATED"/>
    <property type="match status" value="1"/>
</dbReference>
<dbReference type="InterPro" id="IPR013785">
    <property type="entry name" value="Aldolase_TIM"/>
</dbReference>
<dbReference type="NCBIfam" id="TIGR04085">
    <property type="entry name" value="rSAM_more_4Fe4S"/>
    <property type="match status" value="1"/>
</dbReference>
<keyword evidence="3" id="KW-0949">S-adenosyl-L-methionine</keyword>
<keyword evidence="4" id="KW-0479">Metal-binding</keyword>
<dbReference type="SFLD" id="SFLDG01067">
    <property type="entry name" value="SPASM/twitch_domain_containing"/>
    <property type="match status" value="1"/>
</dbReference>
<dbReference type="Pfam" id="PF13186">
    <property type="entry name" value="SPASM"/>
    <property type="match status" value="1"/>
</dbReference>
<sequence length="460" mass="52945">MKNTHSQIHKFYLNDHYIVLDVASESLFNIDRMTYDILDDYHEKPDSEVIAKWQDTYAKADIEEVLEELHELEDQGMLYAPDDYDPMVYKNYDLIKSMCLNVAHDCNLRCRYCFASQGDFNSKREVMPYEVGKKALDFLVAQSKNRHNLEVDFFGGEPMMNFDVVKRLVAYGRSLEGPKNKKFKFTMTTNGMLLNDENMKWIDENMGNVVLSLDGRKEVNDRMRPTVSGKGSYDIIFNHIKKMCDIREASGGEYYVRGTYTKNNLDFGRDVEDLAKKGFKSISVEPVVTDASKPYAILEEDVDAIKKEYDRLAIAYLNQKDEGVDYLFYHFMVDLNGGPCVYKRLSGCGAGRDYVAVTPKGNIYPCHQFVGQPEFIMGNVDEGITKPEIKDQFMEAGLLNKPSCRDCWCRYFCGGGCHANAWNFNHTVMKPYEVSCEIERRRVENALMIKIVQDERADAD</sequence>
<keyword evidence="9" id="KW-1185">Reference proteome</keyword>
<dbReference type="Pfam" id="PF04055">
    <property type="entry name" value="Radical_SAM"/>
    <property type="match status" value="1"/>
</dbReference>
<dbReference type="SFLD" id="SFLDG01384">
    <property type="entry name" value="thioether_bond_formation_requi"/>
    <property type="match status" value="1"/>
</dbReference>
<comment type="cofactor">
    <cofactor evidence="1">
        <name>[4Fe-4S] cluster</name>
        <dbReference type="ChEBI" id="CHEBI:49883"/>
    </cofactor>
</comment>
<dbReference type="InterPro" id="IPR024025">
    <property type="entry name" value="SCIFF_rSAM_maturase"/>
</dbReference>
<dbReference type="InterPro" id="IPR047602">
    <property type="entry name" value="SPASM_CteB-like"/>
</dbReference>
<dbReference type="NCBIfam" id="TIGR03974">
    <property type="entry name" value="rSAM_six_Cys"/>
    <property type="match status" value="1"/>
</dbReference>
<dbReference type="InterPro" id="IPR058240">
    <property type="entry name" value="rSAM_sf"/>
</dbReference>
<dbReference type="Gene3D" id="3.20.20.70">
    <property type="entry name" value="Aldolase class I"/>
    <property type="match status" value="1"/>
</dbReference>
<evidence type="ECO:0000256" key="1">
    <source>
        <dbReference type="ARBA" id="ARBA00001966"/>
    </source>
</evidence>
<dbReference type="GO" id="GO:0046872">
    <property type="term" value="F:metal ion binding"/>
    <property type="evidence" value="ECO:0007669"/>
    <property type="project" value="UniProtKB-KW"/>
</dbReference>
<evidence type="ECO:0000256" key="3">
    <source>
        <dbReference type="ARBA" id="ARBA00022691"/>
    </source>
</evidence>
<dbReference type="AlphaFoldDB" id="A0A6L5GR42"/>
<gene>
    <name evidence="8" type="primary">scfB</name>
    <name evidence="8" type="ORF">FRC53_04085</name>
</gene>
<dbReference type="CDD" id="cd01335">
    <property type="entry name" value="Radical_SAM"/>
    <property type="match status" value="1"/>
</dbReference>
<dbReference type="GO" id="GO:0016491">
    <property type="term" value="F:oxidoreductase activity"/>
    <property type="evidence" value="ECO:0007669"/>
    <property type="project" value="InterPro"/>
</dbReference>
<keyword evidence="6" id="KW-0411">Iron-sulfur</keyword>
<comment type="caution">
    <text evidence="8">The sequence shown here is derived from an EMBL/GenBank/DDBJ whole genome shotgun (WGS) entry which is preliminary data.</text>
</comment>
<evidence type="ECO:0000313" key="9">
    <source>
        <dbReference type="Proteomes" id="UP000473648"/>
    </source>
</evidence>
<evidence type="ECO:0000256" key="2">
    <source>
        <dbReference type="ARBA" id="ARBA00022485"/>
    </source>
</evidence>
<keyword evidence="5" id="KW-0408">Iron</keyword>
<dbReference type="PROSITE" id="PS01305">
    <property type="entry name" value="MOAA_NIFB_PQQE"/>
    <property type="match status" value="1"/>
</dbReference>
<dbReference type="InterPro" id="IPR000385">
    <property type="entry name" value="MoaA_NifB_PqqE_Fe-S-bd_CS"/>
</dbReference>
<protein>
    <submittedName>
        <fullName evidence="8">Thioether cross-link-forming SCIFF peptide maturase</fullName>
    </submittedName>
</protein>
<organism evidence="8 9">
    <name type="scientific">Candidatus Pseudoramibacter fermentans</name>
    <dbReference type="NCBI Taxonomy" id="2594427"/>
    <lineage>
        <taxon>Bacteria</taxon>
        <taxon>Bacillati</taxon>
        <taxon>Bacillota</taxon>
        <taxon>Clostridia</taxon>
        <taxon>Eubacteriales</taxon>
        <taxon>Eubacteriaceae</taxon>
        <taxon>Pseudoramibacter</taxon>
    </lineage>
</organism>
<evidence type="ECO:0000256" key="4">
    <source>
        <dbReference type="ARBA" id="ARBA00022723"/>
    </source>
</evidence>
<dbReference type="EMBL" id="VOGB01000004">
    <property type="protein sequence ID" value="MQM72598.1"/>
    <property type="molecule type" value="Genomic_DNA"/>
</dbReference>
<dbReference type="PANTHER" id="PTHR43273:SF8">
    <property type="entry name" value="RADICAL SAM DOMAIN PROTEIN"/>
    <property type="match status" value="1"/>
</dbReference>